<dbReference type="InterPro" id="IPR016181">
    <property type="entry name" value="Acyl_CoA_acyltransferase"/>
</dbReference>
<gene>
    <name evidence="4" type="ORF">SAMN06295910_0016</name>
</gene>
<dbReference type="STRING" id="941907.SAMN06295910_0016"/>
<evidence type="ECO:0000256" key="2">
    <source>
        <dbReference type="ARBA" id="ARBA00023315"/>
    </source>
</evidence>
<dbReference type="InterPro" id="IPR050832">
    <property type="entry name" value="Bact_Acetyltransf"/>
</dbReference>
<name>A0A1X7FXL1_9SPHN</name>
<sequence length="179" mass="19736">MRRRRARPDDIAAVHAIYVDGSVIPYLGHDSMPLADFRPIFDRMLDDGDLHVIEIDRTVAGFCKTGRQHGRCAHVAHLGPLAIASAFQGRGAGRAMVAEVIAELEAAGVTRIELQAEADNRGGLAFYERMGFHREGVQRFAYKRGSEDAPVDEVMMVRFVGPLAVHNPNFPDDATETPR</sequence>
<reference evidence="5" key="1">
    <citation type="submission" date="2017-04" db="EMBL/GenBank/DDBJ databases">
        <authorList>
            <person name="Varghese N."/>
            <person name="Submissions S."/>
        </authorList>
    </citation>
    <scope>NUCLEOTIDE SEQUENCE [LARGE SCALE GENOMIC DNA]</scope>
    <source>
        <strain evidence="5">Dd16</strain>
    </source>
</reference>
<feature type="domain" description="N-acetyltransferase" evidence="3">
    <location>
        <begin position="1"/>
        <end position="161"/>
    </location>
</feature>
<dbReference type="EMBL" id="LT840185">
    <property type="protein sequence ID" value="SMF60525.1"/>
    <property type="molecule type" value="Genomic_DNA"/>
</dbReference>
<evidence type="ECO:0000313" key="4">
    <source>
        <dbReference type="EMBL" id="SMF60525.1"/>
    </source>
</evidence>
<dbReference type="OrthoDB" id="5997585at2"/>
<keyword evidence="1 4" id="KW-0808">Transferase</keyword>
<evidence type="ECO:0000313" key="5">
    <source>
        <dbReference type="Proteomes" id="UP000192934"/>
    </source>
</evidence>
<keyword evidence="5" id="KW-1185">Reference proteome</keyword>
<evidence type="ECO:0000259" key="3">
    <source>
        <dbReference type="PROSITE" id="PS51186"/>
    </source>
</evidence>
<dbReference type="PANTHER" id="PTHR43877:SF2">
    <property type="entry name" value="AMINOALKYLPHOSPHONATE N-ACETYLTRANSFERASE-RELATED"/>
    <property type="match status" value="1"/>
</dbReference>
<dbReference type="Pfam" id="PF00583">
    <property type="entry name" value="Acetyltransf_1"/>
    <property type="match status" value="1"/>
</dbReference>
<dbReference type="InterPro" id="IPR000182">
    <property type="entry name" value="GNAT_dom"/>
</dbReference>
<dbReference type="PANTHER" id="PTHR43877">
    <property type="entry name" value="AMINOALKYLPHOSPHONATE N-ACETYLTRANSFERASE-RELATED-RELATED"/>
    <property type="match status" value="1"/>
</dbReference>
<proteinExistence type="predicted"/>
<evidence type="ECO:0000256" key="1">
    <source>
        <dbReference type="ARBA" id="ARBA00022679"/>
    </source>
</evidence>
<dbReference type="SUPFAM" id="SSF55729">
    <property type="entry name" value="Acyl-CoA N-acyltransferases (Nat)"/>
    <property type="match status" value="1"/>
</dbReference>
<dbReference type="CDD" id="cd04301">
    <property type="entry name" value="NAT_SF"/>
    <property type="match status" value="1"/>
</dbReference>
<protein>
    <submittedName>
        <fullName evidence="4">Putative acetyltransferase</fullName>
    </submittedName>
</protein>
<dbReference type="Proteomes" id="UP000192934">
    <property type="component" value="Chromosome I"/>
</dbReference>
<keyword evidence="2" id="KW-0012">Acyltransferase</keyword>
<dbReference type="RefSeq" id="WP_085216948.1">
    <property type="nucleotide sequence ID" value="NZ_LT840185.1"/>
</dbReference>
<organism evidence="4 5">
    <name type="scientific">Allosphingosinicella indica</name>
    <dbReference type="NCBI Taxonomy" id="941907"/>
    <lineage>
        <taxon>Bacteria</taxon>
        <taxon>Pseudomonadati</taxon>
        <taxon>Pseudomonadota</taxon>
        <taxon>Alphaproteobacteria</taxon>
        <taxon>Sphingomonadales</taxon>
        <taxon>Sphingomonadaceae</taxon>
        <taxon>Allosphingosinicella</taxon>
    </lineage>
</organism>
<dbReference type="PROSITE" id="PS51186">
    <property type="entry name" value="GNAT"/>
    <property type="match status" value="1"/>
</dbReference>
<accession>A0A1X7FXL1</accession>
<dbReference type="GO" id="GO:0016747">
    <property type="term" value="F:acyltransferase activity, transferring groups other than amino-acyl groups"/>
    <property type="evidence" value="ECO:0007669"/>
    <property type="project" value="InterPro"/>
</dbReference>
<dbReference type="AlphaFoldDB" id="A0A1X7FXL1"/>
<dbReference type="Gene3D" id="3.40.630.30">
    <property type="match status" value="1"/>
</dbReference>